<reference evidence="6 8" key="1">
    <citation type="journal article" date="2017" name="Nature">
        <title>The sunflower genome provides insights into oil metabolism, flowering and Asterid evolution.</title>
        <authorList>
            <person name="Badouin H."/>
            <person name="Gouzy J."/>
            <person name="Grassa C.J."/>
            <person name="Murat F."/>
            <person name="Staton S.E."/>
            <person name="Cottret L."/>
            <person name="Lelandais-Briere C."/>
            <person name="Owens G.L."/>
            <person name="Carrere S."/>
            <person name="Mayjonade B."/>
            <person name="Legrand L."/>
            <person name="Gill N."/>
            <person name="Kane N.C."/>
            <person name="Bowers J.E."/>
            <person name="Hubner S."/>
            <person name="Bellec A."/>
            <person name="Berard A."/>
            <person name="Berges H."/>
            <person name="Blanchet N."/>
            <person name="Boniface M.C."/>
            <person name="Brunel D."/>
            <person name="Catrice O."/>
            <person name="Chaidir N."/>
            <person name="Claudel C."/>
            <person name="Donnadieu C."/>
            <person name="Faraut T."/>
            <person name="Fievet G."/>
            <person name="Helmstetter N."/>
            <person name="King M."/>
            <person name="Knapp S.J."/>
            <person name="Lai Z."/>
            <person name="Le Paslier M.C."/>
            <person name="Lippi Y."/>
            <person name="Lorenzon L."/>
            <person name="Mandel J.R."/>
            <person name="Marage G."/>
            <person name="Marchand G."/>
            <person name="Marquand E."/>
            <person name="Bret-Mestries E."/>
            <person name="Morien E."/>
            <person name="Nambeesan S."/>
            <person name="Nguyen T."/>
            <person name="Pegot-Espagnet P."/>
            <person name="Pouilly N."/>
            <person name="Raftis F."/>
            <person name="Sallet E."/>
            <person name="Schiex T."/>
            <person name="Thomas J."/>
            <person name="Vandecasteele C."/>
            <person name="Vares D."/>
            <person name="Vear F."/>
            <person name="Vautrin S."/>
            <person name="Crespi M."/>
            <person name="Mangin B."/>
            <person name="Burke J.M."/>
            <person name="Salse J."/>
            <person name="Munos S."/>
            <person name="Vincourt P."/>
            <person name="Rieseberg L.H."/>
            <person name="Langlade N.B."/>
        </authorList>
    </citation>
    <scope>NUCLEOTIDE SEQUENCE [LARGE SCALE GENOMIC DNA]</scope>
    <source>
        <strain evidence="8">cv. SF193</strain>
        <tissue evidence="6">Leaves</tissue>
    </source>
</reference>
<sequence>MTVGSYAGGLWKIRVELPDDYPYSSPSVIFVNKIYHPNVDQVSGIICVDVLNRTWSPMFDLVNVFETFLPRLLLYPNAADDPLNTEAAALILNDKETYEKKVKGTYSKYCIYCYQNISIKVVIIYTT</sequence>
<keyword evidence="4" id="KW-0067">ATP-binding</keyword>
<reference evidence="6" key="3">
    <citation type="submission" date="2020-06" db="EMBL/GenBank/DDBJ databases">
        <title>Helianthus annuus Genome sequencing and assembly Release 2.</title>
        <authorList>
            <person name="Gouzy J."/>
            <person name="Langlade N."/>
            <person name="Munos S."/>
        </authorList>
    </citation>
    <scope>NUCLEOTIDE SEQUENCE</scope>
    <source>
        <tissue evidence="6">Leaves</tissue>
    </source>
</reference>
<evidence type="ECO:0000259" key="5">
    <source>
        <dbReference type="PROSITE" id="PS50127"/>
    </source>
</evidence>
<dbReference type="Proteomes" id="UP000215914">
    <property type="component" value="Chromosome 13"/>
</dbReference>
<dbReference type="InterPro" id="IPR023313">
    <property type="entry name" value="UBQ-conjugating_AS"/>
</dbReference>
<dbReference type="GO" id="GO:0061631">
    <property type="term" value="F:ubiquitin conjugating enzyme activity"/>
    <property type="evidence" value="ECO:0000318"/>
    <property type="project" value="GO_Central"/>
</dbReference>
<keyword evidence="4" id="KW-0547">Nucleotide-binding</keyword>
<dbReference type="Pfam" id="PF00179">
    <property type="entry name" value="UQ_con"/>
    <property type="match status" value="1"/>
</dbReference>
<dbReference type="GO" id="GO:0006511">
    <property type="term" value="P:ubiquitin-dependent protein catabolic process"/>
    <property type="evidence" value="ECO:0000318"/>
    <property type="project" value="GO_Central"/>
</dbReference>
<dbReference type="STRING" id="4232.A0A251SXS1"/>
<evidence type="ECO:0000256" key="1">
    <source>
        <dbReference type="ARBA" id="ARBA00022679"/>
    </source>
</evidence>
<dbReference type="EMBL" id="CM007902">
    <property type="protein sequence ID" value="OTG03667.1"/>
    <property type="molecule type" value="Genomic_DNA"/>
</dbReference>
<dbReference type="GO" id="GO:0005524">
    <property type="term" value="F:ATP binding"/>
    <property type="evidence" value="ECO:0007669"/>
    <property type="project" value="UniProtKB-UniRule"/>
</dbReference>
<dbReference type="PANTHER" id="PTHR24068">
    <property type="entry name" value="UBIQUITIN-CONJUGATING ENZYME E2"/>
    <property type="match status" value="1"/>
</dbReference>
<accession>A0A251SXS1</accession>
<name>A0A251SXS1_HELAN</name>
<feature type="domain" description="UBC core" evidence="5">
    <location>
        <begin position="1"/>
        <end position="111"/>
    </location>
</feature>
<dbReference type="SUPFAM" id="SSF54495">
    <property type="entry name" value="UBC-like"/>
    <property type="match status" value="1"/>
</dbReference>
<dbReference type="Gramene" id="mRNA:HanXRQr2_Chr13g0619271">
    <property type="protein sequence ID" value="mRNA:HanXRQr2_Chr13g0619271"/>
    <property type="gene ID" value="HanXRQr2_Chr13g0619271"/>
</dbReference>
<comment type="similarity">
    <text evidence="4">Belongs to the ubiquitin-conjugating enzyme family.</text>
</comment>
<keyword evidence="2 4" id="KW-0833">Ubl conjugation pathway</keyword>
<dbReference type="InterPro" id="IPR000608">
    <property type="entry name" value="UBC"/>
</dbReference>
<dbReference type="PROSITE" id="PS50127">
    <property type="entry name" value="UBC_2"/>
    <property type="match status" value="1"/>
</dbReference>
<dbReference type="SMART" id="SM00212">
    <property type="entry name" value="UBCc"/>
    <property type="match status" value="1"/>
</dbReference>
<keyword evidence="8" id="KW-1185">Reference proteome</keyword>
<reference evidence="7" key="2">
    <citation type="submission" date="2017-02" db="EMBL/GenBank/DDBJ databases">
        <title>Sunflower complete genome.</title>
        <authorList>
            <person name="Langlade N."/>
            <person name="Munos S."/>
        </authorList>
    </citation>
    <scope>NUCLEOTIDE SEQUENCE [LARGE SCALE GENOMIC DNA]</scope>
    <source>
        <tissue evidence="7">Leaves</tissue>
    </source>
</reference>
<evidence type="ECO:0000313" key="7">
    <source>
        <dbReference type="EMBL" id="OTG03667.1"/>
    </source>
</evidence>
<proteinExistence type="inferred from homology"/>
<keyword evidence="1" id="KW-0808">Transferase</keyword>
<dbReference type="InParanoid" id="A0A251SXS1"/>
<dbReference type="PROSITE" id="PS00183">
    <property type="entry name" value="UBC_1"/>
    <property type="match status" value="1"/>
</dbReference>
<evidence type="ECO:0000313" key="8">
    <source>
        <dbReference type="Proteomes" id="UP000215914"/>
    </source>
</evidence>
<feature type="active site" description="Glycyl thioester intermediate" evidence="3">
    <location>
        <position position="47"/>
    </location>
</feature>
<evidence type="ECO:0000313" key="6">
    <source>
        <dbReference type="EMBL" id="KAF5776079.1"/>
    </source>
</evidence>
<dbReference type="Gene3D" id="3.10.110.10">
    <property type="entry name" value="Ubiquitin Conjugating Enzyme"/>
    <property type="match status" value="1"/>
</dbReference>
<gene>
    <name evidence="7" type="ORF">HannXRQ_Chr13g0426621</name>
    <name evidence="6" type="ORF">HanXRQr2_Chr13g0619271</name>
</gene>
<evidence type="ECO:0000256" key="4">
    <source>
        <dbReference type="RuleBase" id="RU362109"/>
    </source>
</evidence>
<dbReference type="GO" id="GO:0000209">
    <property type="term" value="P:protein polyubiquitination"/>
    <property type="evidence" value="ECO:0000318"/>
    <property type="project" value="GO_Central"/>
</dbReference>
<evidence type="ECO:0000256" key="2">
    <source>
        <dbReference type="ARBA" id="ARBA00022786"/>
    </source>
</evidence>
<dbReference type="OMA" id="HHTAIDS"/>
<dbReference type="InterPro" id="IPR016135">
    <property type="entry name" value="UBQ-conjugating_enzyme/RWD"/>
</dbReference>
<dbReference type="AlphaFoldDB" id="A0A251SXS1"/>
<protein>
    <submittedName>
        <fullName evidence="7">Putative ubiquitin-conjugating enzyme/RWD-like protein</fullName>
    </submittedName>
    <submittedName>
        <fullName evidence="6">Ubiquitin-conjugating enzyme E2, ubiquitin-conjugating enzyme/RWD</fullName>
    </submittedName>
</protein>
<dbReference type="EMBL" id="MNCJ02000328">
    <property type="protein sequence ID" value="KAF5776079.1"/>
    <property type="molecule type" value="Genomic_DNA"/>
</dbReference>
<organism evidence="7 8">
    <name type="scientific">Helianthus annuus</name>
    <name type="common">Common sunflower</name>
    <dbReference type="NCBI Taxonomy" id="4232"/>
    <lineage>
        <taxon>Eukaryota</taxon>
        <taxon>Viridiplantae</taxon>
        <taxon>Streptophyta</taxon>
        <taxon>Embryophyta</taxon>
        <taxon>Tracheophyta</taxon>
        <taxon>Spermatophyta</taxon>
        <taxon>Magnoliopsida</taxon>
        <taxon>eudicotyledons</taxon>
        <taxon>Gunneridae</taxon>
        <taxon>Pentapetalae</taxon>
        <taxon>asterids</taxon>
        <taxon>campanulids</taxon>
        <taxon>Asterales</taxon>
        <taxon>Asteraceae</taxon>
        <taxon>Asteroideae</taxon>
        <taxon>Heliantheae alliance</taxon>
        <taxon>Heliantheae</taxon>
        <taxon>Helianthus</taxon>
    </lineage>
</organism>
<evidence type="ECO:0000256" key="3">
    <source>
        <dbReference type="PROSITE-ProRule" id="PRU10133"/>
    </source>
</evidence>
<dbReference type="GO" id="GO:0005634">
    <property type="term" value="C:nucleus"/>
    <property type="evidence" value="ECO:0000318"/>
    <property type="project" value="GO_Central"/>
</dbReference>